<feature type="transmembrane region" description="Helical" evidence="1">
    <location>
        <begin position="194"/>
        <end position="214"/>
    </location>
</feature>
<gene>
    <name evidence="2" type="ORF">LG649_02560</name>
</gene>
<keyword evidence="1" id="KW-0812">Transmembrane</keyword>
<keyword evidence="1" id="KW-1133">Transmembrane helix</keyword>
<sequence>MRKINVFKIIFFTSFIVCIVLSIVLNKKDLIYIVPLVLFTLAIFYISEARKKSNPLYLVSLGFVTCTNVLSFLDYDKYLNYITISASVYITGFTLILKKYLNKGQFKKFLSLPVFITSTFIVYLFYTIMNNLTNYISNTKLLFTTLCTVSLIVHLVTIAVIYLSDKYKNGITLLTSGILLLVQLSVSIMNQYLYFNKTFTVLITLTHFTSLYLYTRFILKPIEFNLNDSDSDTI</sequence>
<evidence type="ECO:0000256" key="1">
    <source>
        <dbReference type="SAM" id="Phobius"/>
    </source>
</evidence>
<evidence type="ECO:0000313" key="3">
    <source>
        <dbReference type="Proteomes" id="UP001139199"/>
    </source>
</evidence>
<feature type="transmembrane region" description="Helical" evidence="1">
    <location>
        <begin position="54"/>
        <end position="72"/>
    </location>
</feature>
<name>A0A9X1I0E6_9FLAO</name>
<feature type="transmembrane region" description="Helical" evidence="1">
    <location>
        <begin position="141"/>
        <end position="163"/>
    </location>
</feature>
<dbReference type="Proteomes" id="UP001139199">
    <property type="component" value="Unassembled WGS sequence"/>
</dbReference>
<dbReference type="AlphaFoldDB" id="A0A9X1I0E6"/>
<feature type="transmembrane region" description="Helical" evidence="1">
    <location>
        <begin position="170"/>
        <end position="188"/>
    </location>
</feature>
<dbReference type="EMBL" id="JAJAPW010000001">
    <property type="protein sequence ID" value="MCB4797709.1"/>
    <property type="molecule type" value="Genomic_DNA"/>
</dbReference>
<reference evidence="2" key="1">
    <citation type="submission" date="2021-10" db="EMBL/GenBank/DDBJ databases">
        <title>Tamlana sargassums sp. nov., and Tamlana laminarinivorans sp. nov., two new bacteria isolated from the brown alga.</title>
        <authorList>
            <person name="Li J."/>
        </authorList>
    </citation>
    <scope>NUCLEOTIDE SEQUENCE</scope>
    <source>
        <strain evidence="2">PT2-4</strain>
    </source>
</reference>
<comment type="caution">
    <text evidence="2">The sequence shown here is derived from an EMBL/GenBank/DDBJ whole genome shotgun (WGS) entry which is preliminary data.</text>
</comment>
<protein>
    <recommendedName>
        <fullName evidence="4">YhhN-like protein</fullName>
    </recommendedName>
</protein>
<feature type="transmembrane region" description="Helical" evidence="1">
    <location>
        <begin position="30"/>
        <end position="47"/>
    </location>
</feature>
<keyword evidence="3" id="KW-1185">Reference proteome</keyword>
<organism evidence="2 3">
    <name type="scientific">Neotamlana laminarinivorans</name>
    <dbReference type="NCBI Taxonomy" id="2883124"/>
    <lineage>
        <taxon>Bacteria</taxon>
        <taxon>Pseudomonadati</taxon>
        <taxon>Bacteroidota</taxon>
        <taxon>Flavobacteriia</taxon>
        <taxon>Flavobacteriales</taxon>
        <taxon>Flavobacteriaceae</taxon>
        <taxon>Neotamlana</taxon>
    </lineage>
</organism>
<feature type="transmembrane region" description="Helical" evidence="1">
    <location>
        <begin position="78"/>
        <end position="97"/>
    </location>
</feature>
<evidence type="ECO:0008006" key="4">
    <source>
        <dbReference type="Google" id="ProtNLM"/>
    </source>
</evidence>
<accession>A0A9X1I0E6</accession>
<keyword evidence="1" id="KW-0472">Membrane</keyword>
<feature type="transmembrane region" description="Helical" evidence="1">
    <location>
        <begin position="109"/>
        <end position="129"/>
    </location>
</feature>
<dbReference type="RefSeq" id="WP_226540569.1">
    <property type="nucleotide sequence ID" value="NZ_JAJAPW010000001.1"/>
</dbReference>
<proteinExistence type="predicted"/>
<feature type="transmembrane region" description="Helical" evidence="1">
    <location>
        <begin position="7"/>
        <end position="24"/>
    </location>
</feature>
<evidence type="ECO:0000313" key="2">
    <source>
        <dbReference type="EMBL" id="MCB4797709.1"/>
    </source>
</evidence>